<dbReference type="InterPro" id="IPR017211">
    <property type="entry name" value="UCP037465_Znf"/>
</dbReference>
<gene>
    <name evidence="1" type="ORF">ACFSXZ_10665</name>
</gene>
<accession>A0ABW5FP25</accession>
<sequence>MRCLDCAATGMVAEASAVCVDCGAGLCRNHLVSGRRAHRVPESAGLVAHTDTRWSRAMRCVECARTCSAPESRPWPAGMEADARGRG</sequence>
<dbReference type="EMBL" id="JBHUKR010000006">
    <property type="protein sequence ID" value="MFD2416783.1"/>
    <property type="molecule type" value="Genomic_DNA"/>
</dbReference>
<organism evidence="1 2">
    <name type="scientific">Amycolatopsis pigmentata</name>
    <dbReference type="NCBI Taxonomy" id="450801"/>
    <lineage>
        <taxon>Bacteria</taxon>
        <taxon>Bacillati</taxon>
        <taxon>Actinomycetota</taxon>
        <taxon>Actinomycetes</taxon>
        <taxon>Pseudonocardiales</taxon>
        <taxon>Pseudonocardiaceae</taxon>
        <taxon>Amycolatopsis</taxon>
    </lineage>
</organism>
<dbReference type="RefSeq" id="WP_378263884.1">
    <property type="nucleotide sequence ID" value="NZ_JBHUKR010000006.1"/>
</dbReference>
<dbReference type="Proteomes" id="UP001597417">
    <property type="component" value="Unassembled WGS sequence"/>
</dbReference>
<reference evidence="2" key="1">
    <citation type="journal article" date="2019" name="Int. J. Syst. Evol. Microbiol.">
        <title>The Global Catalogue of Microorganisms (GCM) 10K type strain sequencing project: providing services to taxonomists for standard genome sequencing and annotation.</title>
        <authorList>
            <consortium name="The Broad Institute Genomics Platform"/>
            <consortium name="The Broad Institute Genome Sequencing Center for Infectious Disease"/>
            <person name="Wu L."/>
            <person name="Ma J."/>
        </authorList>
    </citation>
    <scope>NUCLEOTIDE SEQUENCE [LARGE SCALE GENOMIC DNA]</scope>
    <source>
        <strain evidence="2">CGMCC 4.7645</strain>
    </source>
</reference>
<name>A0ABW5FP25_9PSEU</name>
<keyword evidence="2" id="KW-1185">Reference proteome</keyword>
<protein>
    <submittedName>
        <fullName evidence="1">DUF2180 family protein</fullName>
    </submittedName>
</protein>
<proteinExistence type="predicted"/>
<evidence type="ECO:0000313" key="2">
    <source>
        <dbReference type="Proteomes" id="UP001597417"/>
    </source>
</evidence>
<dbReference type="Pfam" id="PF09947">
    <property type="entry name" value="DUF2180"/>
    <property type="match status" value="1"/>
</dbReference>
<evidence type="ECO:0000313" key="1">
    <source>
        <dbReference type="EMBL" id="MFD2416783.1"/>
    </source>
</evidence>
<comment type="caution">
    <text evidence="1">The sequence shown here is derived from an EMBL/GenBank/DDBJ whole genome shotgun (WGS) entry which is preliminary data.</text>
</comment>